<feature type="domain" description="MYND-type" evidence="5">
    <location>
        <begin position="383"/>
        <end position="431"/>
    </location>
</feature>
<keyword evidence="2 4" id="KW-0863">Zinc-finger</keyword>
<evidence type="ECO:0000259" key="5">
    <source>
        <dbReference type="PROSITE" id="PS50865"/>
    </source>
</evidence>
<dbReference type="GO" id="GO:0008270">
    <property type="term" value="F:zinc ion binding"/>
    <property type="evidence" value="ECO:0007669"/>
    <property type="project" value="UniProtKB-KW"/>
</dbReference>
<dbReference type="PROSITE" id="PS50865">
    <property type="entry name" value="ZF_MYND_2"/>
    <property type="match status" value="1"/>
</dbReference>
<evidence type="ECO:0000313" key="7">
    <source>
        <dbReference type="Proteomes" id="UP001215280"/>
    </source>
</evidence>
<evidence type="ECO:0000256" key="3">
    <source>
        <dbReference type="ARBA" id="ARBA00022833"/>
    </source>
</evidence>
<dbReference type="Gene3D" id="1.10.220.160">
    <property type="match status" value="1"/>
</dbReference>
<dbReference type="Proteomes" id="UP001215280">
    <property type="component" value="Unassembled WGS sequence"/>
</dbReference>
<organism evidence="6 7">
    <name type="scientific">Mycena maculata</name>
    <dbReference type="NCBI Taxonomy" id="230809"/>
    <lineage>
        <taxon>Eukaryota</taxon>
        <taxon>Fungi</taxon>
        <taxon>Dikarya</taxon>
        <taxon>Basidiomycota</taxon>
        <taxon>Agaricomycotina</taxon>
        <taxon>Agaricomycetes</taxon>
        <taxon>Agaricomycetidae</taxon>
        <taxon>Agaricales</taxon>
        <taxon>Marasmiineae</taxon>
        <taxon>Mycenaceae</taxon>
        <taxon>Mycena</taxon>
    </lineage>
</organism>
<reference evidence="6" key="1">
    <citation type="submission" date="2023-03" db="EMBL/GenBank/DDBJ databases">
        <title>Massive genome expansion in bonnet fungi (Mycena s.s.) driven by repeated elements and novel gene families across ecological guilds.</title>
        <authorList>
            <consortium name="Lawrence Berkeley National Laboratory"/>
            <person name="Harder C.B."/>
            <person name="Miyauchi S."/>
            <person name="Viragh M."/>
            <person name="Kuo A."/>
            <person name="Thoen E."/>
            <person name="Andreopoulos B."/>
            <person name="Lu D."/>
            <person name="Skrede I."/>
            <person name="Drula E."/>
            <person name="Henrissat B."/>
            <person name="Morin E."/>
            <person name="Kohler A."/>
            <person name="Barry K."/>
            <person name="LaButti K."/>
            <person name="Morin E."/>
            <person name="Salamov A."/>
            <person name="Lipzen A."/>
            <person name="Mereny Z."/>
            <person name="Hegedus B."/>
            <person name="Baldrian P."/>
            <person name="Stursova M."/>
            <person name="Weitz H."/>
            <person name="Taylor A."/>
            <person name="Grigoriev I.V."/>
            <person name="Nagy L.G."/>
            <person name="Martin F."/>
            <person name="Kauserud H."/>
        </authorList>
    </citation>
    <scope>NUCLEOTIDE SEQUENCE</scope>
    <source>
        <strain evidence="6">CBHHK188m</strain>
    </source>
</reference>
<name>A0AAD7IRR8_9AGAR</name>
<dbReference type="SUPFAM" id="SSF144232">
    <property type="entry name" value="HIT/MYND zinc finger-like"/>
    <property type="match status" value="1"/>
</dbReference>
<gene>
    <name evidence="6" type="ORF">DFH07DRAFT_574171</name>
</gene>
<sequence>MSPKLHPVRGIDGEATINLFVASLEDIRNPKHCPACLTGCLLAFFHNTNGAYLLDNIAILRENHHLFLDRCVAFLTLERDLAELDAASEEWIGCECDLNDALIRKLHDILPKGDEPDINTVSRHVVSVVHAVLQPVREKGGVHKVAHNAEKAAKQGKNVLWPTKPADLLPYGPDSSVRAMGYWIERAPSALWIGLVGSMLEICKRTMIPALITSPYIPEKSIGIVEVPIMVHMVRTAEPRRKSAATPAACLADVKRCAVFFLQLQTFCDRHELLKFFSGQEDFFFRAMKTALDFVRDIARDVKPSTARLDVIGIGETEQEVSYIESVFVTLAATVHCHLGLPFDSKKYTALVLAHSLAVLKTDKDPAIIAFQAFYQLAFHERCCSPGCTETFASLGRKFSLCSGCSRVPFCSKQCLTTAWKYPNVAHKDVCKKIKAVALATKLPSKPAPKDVLQFRDRCRAEIDEADIADIAMHVQRLFKEMSSAFDEEDKIQFLENVSRCETLGIEDVA</sequence>
<keyword evidence="7" id="KW-1185">Reference proteome</keyword>
<keyword evidence="3" id="KW-0862">Zinc</keyword>
<dbReference type="Gene3D" id="6.10.140.2220">
    <property type="match status" value="1"/>
</dbReference>
<dbReference type="AlphaFoldDB" id="A0AAD7IRR8"/>
<accession>A0AAD7IRR8</accession>
<evidence type="ECO:0000256" key="4">
    <source>
        <dbReference type="PROSITE-ProRule" id="PRU00134"/>
    </source>
</evidence>
<keyword evidence="1" id="KW-0479">Metal-binding</keyword>
<dbReference type="EMBL" id="JARJLG010000092">
    <property type="protein sequence ID" value="KAJ7747943.1"/>
    <property type="molecule type" value="Genomic_DNA"/>
</dbReference>
<comment type="caution">
    <text evidence="6">The sequence shown here is derived from an EMBL/GenBank/DDBJ whole genome shotgun (WGS) entry which is preliminary data.</text>
</comment>
<evidence type="ECO:0000256" key="2">
    <source>
        <dbReference type="ARBA" id="ARBA00022771"/>
    </source>
</evidence>
<evidence type="ECO:0000256" key="1">
    <source>
        <dbReference type="ARBA" id="ARBA00022723"/>
    </source>
</evidence>
<proteinExistence type="predicted"/>
<protein>
    <recommendedName>
        <fullName evidence="5">MYND-type domain-containing protein</fullName>
    </recommendedName>
</protein>
<dbReference type="InterPro" id="IPR002893">
    <property type="entry name" value="Znf_MYND"/>
</dbReference>
<evidence type="ECO:0000313" key="6">
    <source>
        <dbReference type="EMBL" id="KAJ7747943.1"/>
    </source>
</evidence>